<reference evidence="5 6" key="1">
    <citation type="submission" date="2019-06" db="EMBL/GenBank/DDBJ databases">
        <title>Aeromicrobium sp. nov., isolated from a maize field.</title>
        <authorList>
            <person name="Lin S.-Y."/>
            <person name="Tsai C.-F."/>
            <person name="Young C.-C."/>
        </authorList>
    </citation>
    <scope>NUCLEOTIDE SEQUENCE [LARGE SCALE GENOMIC DNA]</scope>
    <source>
        <strain evidence="5 6">CC-CFT486</strain>
    </source>
</reference>
<keyword evidence="2" id="KW-0012">Acyltransferase</keyword>
<dbReference type="PANTHER" id="PTHR43877">
    <property type="entry name" value="AMINOALKYLPHOSPHONATE N-ACETYLTRANSFERASE-RELATED-RELATED"/>
    <property type="match status" value="1"/>
</dbReference>
<dbReference type="Pfam" id="PF00583">
    <property type="entry name" value="Acetyltransf_1"/>
    <property type="match status" value="1"/>
</dbReference>
<evidence type="ECO:0000259" key="4">
    <source>
        <dbReference type="PROSITE" id="PS51186"/>
    </source>
</evidence>
<evidence type="ECO:0000259" key="3">
    <source>
        <dbReference type="PROSITE" id="PS50995"/>
    </source>
</evidence>
<dbReference type="EMBL" id="VDUX01000004">
    <property type="protein sequence ID" value="TXL60676.1"/>
    <property type="molecule type" value="Genomic_DNA"/>
</dbReference>
<dbReference type="PANTHER" id="PTHR43877:SF2">
    <property type="entry name" value="AMINOALKYLPHOSPHONATE N-ACETYLTRANSFERASE-RELATED"/>
    <property type="match status" value="1"/>
</dbReference>
<evidence type="ECO:0000256" key="2">
    <source>
        <dbReference type="ARBA" id="ARBA00023315"/>
    </source>
</evidence>
<accession>A0A5C8NHW7</accession>
<feature type="domain" description="HTH marR-type" evidence="3">
    <location>
        <begin position="1"/>
        <end position="133"/>
    </location>
</feature>
<organism evidence="5 6">
    <name type="scientific">Aeromicrobium terrae</name>
    <dbReference type="NCBI Taxonomy" id="2498846"/>
    <lineage>
        <taxon>Bacteria</taxon>
        <taxon>Bacillati</taxon>
        <taxon>Actinomycetota</taxon>
        <taxon>Actinomycetes</taxon>
        <taxon>Propionibacteriales</taxon>
        <taxon>Nocardioidaceae</taxon>
        <taxon>Aeromicrobium</taxon>
    </lineage>
</organism>
<dbReference type="RefSeq" id="WP_147686187.1">
    <property type="nucleotide sequence ID" value="NZ_VDUX01000004.1"/>
</dbReference>
<dbReference type="InterPro" id="IPR036390">
    <property type="entry name" value="WH_DNA-bd_sf"/>
</dbReference>
<dbReference type="PROSITE" id="PS51186">
    <property type="entry name" value="GNAT"/>
    <property type="match status" value="1"/>
</dbReference>
<sequence>MDTVATLRAFNRTWGRRSGVLDESFLGTGRAYGSARLLFEIEKPVTVRDLRTRLGLDSGYVSRLLRGLQREGLVDVSPDPEDRRRRVVSLTAAGRRARGDLDDRSEGLARGLLAELSPRLADELGQVLGRADLLMRAATVTFEVVDPAGPDARTAVGAYLDELDRRFPSGFDAHEADHDADAMGGATGRFLVARSDGDVVACGGVQTLADGVGEIKRMWVHPDWRGAGLARRMLGRLEQEVAGLGHRVVRLDTNDTLVEALSLYRSAGYREIERYNDNPYARHWFEKRLTGSRAR</sequence>
<dbReference type="InterPro" id="IPR050832">
    <property type="entry name" value="Bact_Acetyltransf"/>
</dbReference>
<evidence type="ECO:0000256" key="1">
    <source>
        <dbReference type="ARBA" id="ARBA00022679"/>
    </source>
</evidence>
<proteinExistence type="predicted"/>
<comment type="caution">
    <text evidence="5">The sequence shown here is derived from an EMBL/GenBank/DDBJ whole genome shotgun (WGS) entry which is preliminary data.</text>
</comment>
<evidence type="ECO:0000313" key="5">
    <source>
        <dbReference type="EMBL" id="TXL60676.1"/>
    </source>
</evidence>
<dbReference type="CDD" id="cd04301">
    <property type="entry name" value="NAT_SF"/>
    <property type="match status" value="1"/>
</dbReference>
<dbReference type="SUPFAM" id="SSF46785">
    <property type="entry name" value="Winged helix' DNA-binding domain"/>
    <property type="match status" value="1"/>
</dbReference>
<protein>
    <submittedName>
        <fullName evidence="5">MarR family transcriptional regulator</fullName>
    </submittedName>
</protein>
<dbReference type="InterPro" id="IPR036388">
    <property type="entry name" value="WH-like_DNA-bd_sf"/>
</dbReference>
<dbReference type="SMART" id="SM00347">
    <property type="entry name" value="HTH_MARR"/>
    <property type="match status" value="1"/>
</dbReference>
<feature type="domain" description="N-acetyltransferase" evidence="4">
    <location>
        <begin position="150"/>
        <end position="290"/>
    </location>
</feature>
<keyword evidence="6" id="KW-1185">Reference proteome</keyword>
<evidence type="ECO:0000313" key="6">
    <source>
        <dbReference type="Proteomes" id="UP000321571"/>
    </source>
</evidence>
<keyword evidence="1" id="KW-0808">Transferase</keyword>
<name>A0A5C8NHW7_9ACTN</name>
<dbReference type="Pfam" id="PF12802">
    <property type="entry name" value="MarR_2"/>
    <property type="match status" value="1"/>
</dbReference>
<dbReference type="Gene3D" id="3.40.630.30">
    <property type="match status" value="1"/>
</dbReference>
<dbReference type="SUPFAM" id="SSF55729">
    <property type="entry name" value="Acyl-CoA N-acyltransferases (Nat)"/>
    <property type="match status" value="1"/>
</dbReference>
<dbReference type="Proteomes" id="UP000321571">
    <property type="component" value="Unassembled WGS sequence"/>
</dbReference>
<dbReference type="InterPro" id="IPR000835">
    <property type="entry name" value="HTH_MarR-typ"/>
</dbReference>
<dbReference type="PROSITE" id="PS50995">
    <property type="entry name" value="HTH_MARR_2"/>
    <property type="match status" value="1"/>
</dbReference>
<dbReference type="AlphaFoldDB" id="A0A5C8NHW7"/>
<dbReference type="GO" id="GO:0016747">
    <property type="term" value="F:acyltransferase activity, transferring groups other than amino-acyl groups"/>
    <property type="evidence" value="ECO:0007669"/>
    <property type="project" value="InterPro"/>
</dbReference>
<dbReference type="GO" id="GO:0003700">
    <property type="term" value="F:DNA-binding transcription factor activity"/>
    <property type="evidence" value="ECO:0007669"/>
    <property type="project" value="InterPro"/>
</dbReference>
<gene>
    <name evidence="5" type="ORF">FHP06_09600</name>
</gene>
<dbReference type="InterPro" id="IPR016181">
    <property type="entry name" value="Acyl_CoA_acyltransferase"/>
</dbReference>
<dbReference type="OrthoDB" id="70840at2"/>
<dbReference type="Gene3D" id="1.10.10.10">
    <property type="entry name" value="Winged helix-like DNA-binding domain superfamily/Winged helix DNA-binding domain"/>
    <property type="match status" value="1"/>
</dbReference>
<dbReference type="InterPro" id="IPR000182">
    <property type="entry name" value="GNAT_dom"/>
</dbReference>